<name>A0AA36GHC0_CYLNA</name>
<feature type="chain" id="PRO_5041444764" description="Laminin EGF-like domain-containing protein" evidence="8">
    <location>
        <begin position="19"/>
        <end position="674"/>
    </location>
</feature>
<dbReference type="Gene3D" id="1.10.533.30">
    <property type="entry name" value="Nematode polyprotein allergen ABA-1"/>
    <property type="match status" value="2"/>
</dbReference>
<dbReference type="PANTHER" id="PTHR10574">
    <property type="entry name" value="NETRIN/LAMININ-RELATED"/>
    <property type="match status" value="1"/>
</dbReference>
<dbReference type="SMART" id="SM00181">
    <property type="entry name" value="EGF"/>
    <property type="match status" value="2"/>
</dbReference>
<dbReference type="Gene3D" id="2.10.25.10">
    <property type="entry name" value="Laminin"/>
    <property type="match status" value="2"/>
</dbReference>
<keyword evidence="4" id="KW-0325">Glycoprotein</keyword>
<dbReference type="PROSITE" id="PS50027">
    <property type="entry name" value="EGF_LAM_2"/>
    <property type="match status" value="1"/>
</dbReference>
<dbReference type="AlphaFoldDB" id="A0AA36GHC0"/>
<keyword evidence="3 6" id="KW-1015">Disulfide bond</keyword>
<dbReference type="InterPro" id="IPR032487">
    <property type="entry name" value="ABA-1_nematode"/>
</dbReference>
<keyword evidence="5 6" id="KW-0424">Laminin EGF-like domain</keyword>
<comment type="caution">
    <text evidence="10">The sequence shown here is derived from an EMBL/GenBank/DDBJ whole genome shotgun (WGS) entry which is preliminary data.</text>
</comment>
<dbReference type="FunFam" id="2.10.25.10:FF:000188">
    <property type="entry name" value="Laminin subunit gamma 2"/>
    <property type="match status" value="2"/>
</dbReference>
<evidence type="ECO:0000256" key="4">
    <source>
        <dbReference type="ARBA" id="ARBA00023180"/>
    </source>
</evidence>
<feature type="compositionally biased region" description="Basic and acidic residues" evidence="7">
    <location>
        <begin position="615"/>
        <end position="626"/>
    </location>
</feature>
<dbReference type="GO" id="GO:0005604">
    <property type="term" value="C:basement membrane"/>
    <property type="evidence" value="ECO:0007669"/>
    <property type="project" value="UniProtKB-ARBA"/>
</dbReference>
<keyword evidence="2" id="KW-0677">Repeat</keyword>
<dbReference type="SMART" id="SM00180">
    <property type="entry name" value="EGF_Lam"/>
    <property type="match status" value="2"/>
</dbReference>
<evidence type="ECO:0000256" key="1">
    <source>
        <dbReference type="ARBA" id="ARBA00022729"/>
    </source>
</evidence>
<dbReference type="InterPro" id="IPR000742">
    <property type="entry name" value="EGF"/>
</dbReference>
<evidence type="ECO:0000256" key="5">
    <source>
        <dbReference type="ARBA" id="ARBA00023292"/>
    </source>
</evidence>
<dbReference type="SUPFAM" id="SSF57196">
    <property type="entry name" value="EGF/Laminin"/>
    <property type="match status" value="2"/>
</dbReference>
<feature type="disulfide bond" evidence="6">
    <location>
        <begin position="537"/>
        <end position="546"/>
    </location>
</feature>
<feature type="region of interest" description="Disordered" evidence="7">
    <location>
        <begin position="615"/>
        <end position="674"/>
    </location>
</feature>
<keyword evidence="11" id="KW-1185">Reference proteome</keyword>
<comment type="caution">
    <text evidence="6">Lacks conserved residue(s) required for the propagation of feature annotation.</text>
</comment>
<evidence type="ECO:0000256" key="3">
    <source>
        <dbReference type="ARBA" id="ARBA00023157"/>
    </source>
</evidence>
<dbReference type="PANTHER" id="PTHR10574:SF365">
    <property type="entry name" value="NETRIN-A-RELATED"/>
    <property type="match status" value="1"/>
</dbReference>
<feature type="region of interest" description="Disordered" evidence="7">
    <location>
        <begin position="183"/>
        <end position="206"/>
    </location>
</feature>
<evidence type="ECO:0000256" key="7">
    <source>
        <dbReference type="SAM" id="MobiDB-lite"/>
    </source>
</evidence>
<dbReference type="CDD" id="cd00055">
    <property type="entry name" value="EGF_Lam"/>
    <property type="match status" value="1"/>
</dbReference>
<reference evidence="10" key="1">
    <citation type="submission" date="2023-07" db="EMBL/GenBank/DDBJ databases">
        <authorList>
            <consortium name="CYATHOMIX"/>
        </authorList>
    </citation>
    <scope>NUCLEOTIDE SEQUENCE</scope>
    <source>
        <strain evidence="10">N/A</strain>
    </source>
</reference>
<evidence type="ECO:0000256" key="2">
    <source>
        <dbReference type="ARBA" id="ARBA00022737"/>
    </source>
</evidence>
<dbReference type="InterPro" id="IPR038289">
    <property type="entry name" value="DVA-1_sf"/>
</dbReference>
<dbReference type="Proteomes" id="UP001176961">
    <property type="component" value="Unassembled WGS sequence"/>
</dbReference>
<dbReference type="PROSITE" id="PS01248">
    <property type="entry name" value="EGF_LAM_1"/>
    <property type="match status" value="1"/>
</dbReference>
<organism evidence="10 11">
    <name type="scientific">Cylicocyclus nassatus</name>
    <name type="common">Nematode worm</name>
    <dbReference type="NCBI Taxonomy" id="53992"/>
    <lineage>
        <taxon>Eukaryota</taxon>
        <taxon>Metazoa</taxon>
        <taxon>Ecdysozoa</taxon>
        <taxon>Nematoda</taxon>
        <taxon>Chromadorea</taxon>
        <taxon>Rhabditida</taxon>
        <taxon>Rhabditina</taxon>
        <taxon>Rhabditomorpha</taxon>
        <taxon>Strongyloidea</taxon>
        <taxon>Strongylidae</taxon>
        <taxon>Cylicocyclus</taxon>
    </lineage>
</organism>
<proteinExistence type="predicted"/>
<dbReference type="Pfam" id="PF24973">
    <property type="entry name" value="EGF_LMN_ATRN"/>
    <property type="match status" value="2"/>
</dbReference>
<dbReference type="InterPro" id="IPR056863">
    <property type="entry name" value="LMN_ATRN_NET-like_EGF"/>
</dbReference>
<dbReference type="InterPro" id="IPR002049">
    <property type="entry name" value="LE_dom"/>
</dbReference>
<evidence type="ECO:0000313" key="11">
    <source>
        <dbReference type="Proteomes" id="UP001176961"/>
    </source>
</evidence>
<evidence type="ECO:0000256" key="6">
    <source>
        <dbReference type="PROSITE-ProRule" id="PRU00460"/>
    </source>
</evidence>
<feature type="signal peptide" evidence="8">
    <location>
        <begin position="1"/>
        <end position="18"/>
    </location>
</feature>
<dbReference type="EMBL" id="CATQJL010000001">
    <property type="protein sequence ID" value="CAJ0588366.1"/>
    <property type="molecule type" value="Genomic_DNA"/>
</dbReference>
<protein>
    <recommendedName>
        <fullName evidence="9">Laminin EGF-like domain-containing protein</fullName>
    </recommendedName>
</protein>
<evidence type="ECO:0000259" key="9">
    <source>
        <dbReference type="PROSITE" id="PS50027"/>
    </source>
</evidence>
<gene>
    <name evidence="10" type="ORF">CYNAS_LOCUS349</name>
</gene>
<dbReference type="Pfam" id="PF16469">
    <property type="entry name" value="NPA"/>
    <property type="match status" value="2"/>
</dbReference>
<dbReference type="GO" id="GO:0008045">
    <property type="term" value="P:motor neuron axon guidance"/>
    <property type="evidence" value="ECO:0007669"/>
    <property type="project" value="TreeGrafter"/>
</dbReference>
<sequence>MPSMFSSIWIRFLAVCFAAQLTCQYDKSRTLEELQSLEVQLIDARNILRSRFHYCTSQWREGDSPADHLSSGFVRQYWHEALHTARESYREDIQCLMDMKPLLEKHRRIEKILEERRYEDDEKIAADLDAFLTRAQVKELRYLHENGDQRAVEQALDQYFQGLPSPTKDKLLTEFLHYEARPRRVERDTDSNRSSVLSAEEEDAMAGYEEEVLEPDPLKPEWLAWQTPRHKKLINKMIIGKASKWEIMNEVGDQFYHLRKEQRTEYKGNLENYCIRNLKNIIGERNFNVLRGMYMDTDPVEQIETKFHELVAELSEERKRLLADHYGVFCRKIFRLVHFEPTDLTIWLTSSQKLALGVMIQDPDINDTQIYNKMYEFYANTTGEAKDEARDIIESGCRHFIAHMFGDDNAEELEELRLAGSVSKQQLAAKLATHALEVSDVVDRKRAEGSLSICIRIYLGYDNSCECHGHSETCDSVRHNCLNCTDNTYGVQCELCMEGFTGNPLTGGCTSIEPEETPCTCNNHSTTCDSDGKCQFCLHNTIGDSCERCATGFYGDATTGTPDDCTRCPCPNNGDCFVNEDDLVQCNECPNGTHGITCEEDAAIQKEEKVDLKTTEDLKKQQKNGEIEDGGQQQRNGRQKTKEEQQLTTGETAKENNEHSVEVEGNQVDETFFL</sequence>
<feature type="domain" description="Laminin EGF-like" evidence="9">
    <location>
        <begin position="519"/>
        <end position="567"/>
    </location>
</feature>
<dbReference type="InterPro" id="IPR050440">
    <property type="entry name" value="Laminin/Netrin_ECM"/>
</dbReference>
<keyword evidence="1 8" id="KW-0732">Signal</keyword>
<feature type="compositionally biased region" description="Basic and acidic residues" evidence="7">
    <location>
        <begin position="652"/>
        <end position="662"/>
    </location>
</feature>
<dbReference type="GO" id="GO:0009888">
    <property type="term" value="P:tissue development"/>
    <property type="evidence" value="ECO:0007669"/>
    <property type="project" value="TreeGrafter"/>
</dbReference>
<dbReference type="GO" id="GO:0009887">
    <property type="term" value="P:animal organ morphogenesis"/>
    <property type="evidence" value="ECO:0007669"/>
    <property type="project" value="TreeGrafter"/>
</dbReference>
<accession>A0AA36GHC0</accession>
<evidence type="ECO:0000313" key="10">
    <source>
        <dbReference type="EMBL" id="CAJ0588366.1"/>
    </source>
</evidence>
<dbReference type="GO" id="GO:0016358">
    <property type="term" value="P:dendrite development"/>
    <property type="evidence" value="ECO:0007669"/>
    <property type="project" value="TreeGrafter"/>
</dbReference>
<evidence type="ECO:0000256" key="8">
    <source>
        <dbReference type="SAM" id="SignalP"/>
    </source>
</evidence>